<dbReference type="InterPro" id="IPR039121">
    <property type="entry name" value="NUDT19"/>
</dbReference>
<dbReference type="RefSeq" id="WP_018022164.1">
    <property type="nucleotide sequence ID" value="NZ_AQUX01000006.1"/>
</dbReference>
<dbReference type="GO" id="GO:0046872">
    <property type="term" value="F:metal ion binding"/>
    <property type="evidence" value="ECO:0007669"/>
    <property type="project" value="UniProtKB-KW"/>
</dbReference>
<evidence type="ECO:0000256" key="2">
    <source>
        <dbReference type="ARBA" id="ARBA00001946"/>
    </source>
</evidence>
<dbReference type="eggNOG" id="COG0494">
    <property type="taxonomic scope" value="Bacteria"/>
</dbReference>
<dbReference type="OrthoDB" id="7183442at2"/>
<sequence>MASGAFSSDAGDRIDVGDTSGYNGGRLAATVLLVRDGDSGLEVWVQERVSTMTNYPGMTVFPGGGVDVRDLPDRSWDSGDVWTGPSAVMVARRMGTTKYKAHALVLAAVRELFEETGTLLAVDADGNTIPDATYLHEERFALISHRKSITDVLRDNGLKVRSDLVAPWARWVGVSESGNWFDTHSFVAAMPEGQTPDGDTSEADDANWFPPALLMEGWRNGLVRFVVPTWAQINELTNHATVAEVLAAAENADLRPVVGTPVNDRRYAEYYTQRPVDRIGKYRGLHP</sequence>
<dbReference type="EMBL" id="CP006764">
    <property type="protein sequence ID" value="AIT60867.1"/>
    <property type="molecule type" value="Genomic_DNA"/>
</dbReference>
<evidence type="ECO:0000256" key="5">
    <source>
        <dbReference type="ARBA" id="ARBA00022842"/>
    </source>
</evidence>
<evidence type="ECO:0000256" key="6">
    <source>
        <dbReference type="ARBA" id="ARBA00023211"/>
    </source>
</evidence>
<proteinExistence type="predicted"/>
<dbReference type="GO" id="GO:0016818">
    <property type="term" value="F:hydrolase activity, acting on acid anhydrides, in phosphorus-containing anhydrides"/>
    <property type="evidence" value="ECO:0007669"/>
    <property type="project" value="InterPro"/>
</dbReference>
<dbReference type="Gene3D" id="3.90.79.10">
    <property type="entry name" value="Nucleoside Triphosphate Pyrophosphohydrolase"/>
    <property type="match status" value="1"/>
</dbReference>
<dbReference type="Proteomes" id="UP000029914">
    <property type="component" value="Chromosome"/>
</dbReference>
<dbReference type="AlphaFoldDB" id="A0A097IFF7"/>
<keyword evidence="6" id="KW-0464">Manganese</keyword>
<accession>A0A097IFF7</accession>
<dbReference type="SUPFAM" id="SSF55811">
    <property type="entry name" value="Nudix"/>
    <property type="match status" value="1"/>
</dbReference>
<dbReference type="CDD" id="cd18870">
    <property type="entry name" value="NUDIX_AcylCoAdiphos_Nudt19"/>
    <property type="match status" value="1"/>
</dbReference>
<keyword evidence="3" id="KW-0479">Metal-binding</keyword>
<reference evidence="8 9" key="1">
    <citation type="submission" date="2013-09" db="EMBL/GenBank/DDBJ databases">
        <title>Complete genome sequence of Corynebacterium doosanense CAU 212(T) (=DSM 45436(T)), isolated from activated sludge.</title>
        <authorList>
            <person name="Schaffert L."/>
            <person name="Albersmeier A."/>
            <person name="Kalinowski J."/>
            <person name="Ruckert C."/>
        </authorList>
    </citation>
    <scope>NUCLEOTIDE SEQUENCE [LARGE SCALE GENOMIC DNA]</scope>
    <source>
        <strain evidence="8 9">CAU 212</strain>
    </source>
</reference>
<dbReference type="STRING" id="558173.CDOO_06060"/>
<feature type="domain" description="Nudix hydrolase" evidence="7">
    <location>
        <begin position="24"/>
        <end position="232"/>
    </location>
</feature>
<evidence type="ECO:0000256" key="4">
    <source>
        <dbReference type="ARBA" id="ARBA00022801"/>
    </source>
</evidence>
<dbReference type="PROSITE" id="PS51462">
    <property type="entry name" value="NUDIX"/>
    <property type="match status" value="1"/>
</dbReference>
<evidence type="ECO:0000256" key="3">
    <source>
        <dbReference type="ARBA" id="ARBA00022723"/>
    </source>
</evidence>
<gene>
    <name evidence="8" type="ORF">CDOO_06060</name>
</gene>
<dbReference type="InterPro" id="IPR015797">
    <property type="entry name" value="NUDIX_hydrolase-like_dom_sf"/>
</dbReference>
<dbReference type="KEGG" id="cdo:CDOO_06060"/>
<keyword evidence="9" id="KW-1185">Reference proteome</keyword>
<name>A0A097IFF7_9CORY</name>
<dbReference type="HOGENOM" id="CLU_059078_0_1_11"/>
<evidence type="ECO:0000256" key="1">
    <source>
        <dbReference type="ARBA" id="ARBA00001936"/>
    </source>
</evidence>
<keyword evidence="5" id="KW-0460">Magnesium</keyword>
<dbReference type="PANTHER" id="PTHR12318:SF0">
    <property type="entry name" value="ACYL-COENZYME A DIPHOSPHATASE NUDT19"/>
    <property type="match status" value="1"/>
</dbReference>
<comment type="cofactor">
    <cofactor evidence="2">
        <name>Mg(2+)</name>
        <dbReference type="ChEBI" id="CHEBI:18420"/>
    </cofactor>
</comment>
<dbReference type="PANTHER" id="PTHR12318">
    <property type="entry name" value="TESTOSTERONE-REGULATED PROTEIN RP2"/>
    <property type="match status" value="1"/>
</dbReference>
<evidence type="ECO:0000313" key="9">
    <source>
        <dbReference type="Proteomes" id="UP000029914"/>
    </source>
</evidence>
<comment type="cofactor">
    <cofactor evidence="1">
        <name>Mn(2+)</name>
        <dbReference type="ChEBI" id="CHEBI:29035"/>
    </cofactor>
</comment>
<protein>
    <submittedName>
        <fullName evidence="8">NUDIX hydrolase</fullName>
    </submittedName>
</protein>
<organism evidence="8 9">
    <name type="scientific">Corynebacterium doosanense CAU 212 = DSM 45436</name>
    <dbReference type="NCBI Taxonomy" id="558173"/>
    <lineage>
        <taxon>Bacteria</taxon>
        <taxon>Bacillati</taxon>
        <taxon>Actinomycetota</taxon>
        <taxon>Actinomycetes</taxon>
        <taxon>Mycobacteriales</taxon>
        <taxon>Corynebacteriaceae</taxon>
        <taxon>Corynebacterium</taxon>
    </lineage>
</organism>
<dbReference type="InterPro" id="IPR000086">
    <property type="entry name" value="NUDIX_hydrolase_dom"/>
</dbReference>
<evidence type="ECO:0000259" key="7">
    <source>
        <dbReference type="PROSITE" id="PS51462"/>
    </source>
</evidence>
<evidence type="ECO:0000313" key="8">
    <source>
        <dbReference type="EMBL" id="AIT60867.1"/>
    </source>
</evidence>
<keyword evidence="4 8" id="KW-0378">Hydrolase</keyword>